<sequence>MIDLTHASFYDLATSKDFWLEMNPGFSISEKSSNAKQIVQAKQINLDDKKLKLVQEQLQEEGYFKLDEVLPLEDMQRLAGLVSKIKAENWPSAFAFVYDESWELFFHLHGLLSILLGEKYQVIPAFWAFCVEPGAANTGWRPHRDRTRQTTVDRKGRSISLNAWIPITDADPMNGCMYILPAHQDVNYPNNLATMGVDNLQDVRAVPAKAGSVIMWNEAVYHWGGRSSKYAQHTRMAMALAFQRRDHSPFETPLLKCLELPSFESRLSLIAYQMLRYQAQGALSPVLRQLSVELARLGERLVVHDQGGPFYYDAMGEYTGEWRGI</sequence>
<evidence type="ECO:0000313" key="2">
    <source>
        <dbReference type="Proteomes" id="UP000664277"/>
    </source>
</evidence>
<keyword evidence="1" id="KW-0223">Dioxygenase</keyword>
<dbReference type="GO" id="GO:0016706">
    <property type="term" value="F:2-oxoglutarate-dependent dioxygenase activity"/>
    <property type="evidence" value="ECO:0007669"/>
    <property type="project" value="UniProtKB-ARBA"/>
</dbReference>
<reference evidence="1" key="1">
    <citation type="submission" date="2021-02" db="EMBL/GenBank/DDBJ databases">
        <title>Genome-Resolved Metagenomics of a Microbial Community Performing Photosynthetic Biological Nutrient Removal.</title>
        <authorList>
            <person name="Mcdaniel E.A."/>
        </authorList>
    </citation>
    <scope>NUCLEOTIDE SEQUENCE</scope>
    <source>
        <strain evidence="1">UWPOB_OBS1</strain>
    </source>
</reference>
<dbReference type="InterPro" id="IPR008775">
    <property type="entry name" value="Phytyl_CoA_dOase-like"/>
</dbReference>
<name>A0A8J7PHK0_9BACT</name>
<proteinExistence type="predicted"/>
<accession>A0A8J7PHK0</accession>
<organism evidence="1 2">
    <name type="scientific">Candidatus Obscuribacter phosphatis</name>
    <dbReference type="NCBI Taxonomy" id="1906157"/>
    <lineage>
        <taxon>Bacteria</taxon>
        <taxon>Bacillati</taxon>
        <taxon>Candidatus Melainabacteria</taxon>
        <taxon>Candidatus Obscuribacterales</taxon>
        <taxon>Candidatus Obscuribacteraceae</taxon>
        <taxon>Candidatus Obscuribacter</taxon>
    </lineage>
</organism>
<dbReference type="EMBL" id="JAFLCK010000027">
    <property type="protein sequence ID" value="MBN8661913.1"/>
    <property type="molecule type" value="Genomic_DNA"/>
</dbReference>
<dbReference type="Proteomes" id="UP000664277">
    <property type="component" value="Unassembled WGS sequence"/>
</dbReference>
<dbReference type="SUPFAM" id="SSF51197">
    <property type="entry name" value="Clavaminate synthase-like"/>
    <property type="match status" value="1"/>
</dbReference>
<dbReference type="AlphaFoldDB" id="A0A8J7PHK0"/>
<dbReference type="Pfam" id="PF05721">
    <property type="entry name" value="PhyH"/>
    <property type="match status" value="1"/>
</dbReference>
<dbReference type="Gene3D" id="2.60.120.620">
    <property type="entry name" value="q2cbj1_9rhob like domain"/>
    <property type="match status" value="1"/>
</dbReference>
<protein>
    <submittedName>
        <fullName evidence="1">Phytanoyl-CoA dioxygenase family protein</fullName>
    </submittedName>
</protein>
<comment type="caution">
    <text evidence="1">The sequence shown here is derived from an EMBL/GenBank/DDBJ whole genome shotgun (WGS) entry which is preliminary data.</text>
</comment>
<gene>
    <name evidence="1" type="ORF">J0M35_16215</name>
</gene>
<keyword evidence="1" id="KW-0560">Oxidoreductase</keyword>
<dbReference type="GO" id="GO:0005506">
    <property type="term" value="F:iron ion binding"/>
    <property type="evidence" value="ECO:0007669"/>
    <property type="project" value="UniProtKB-ARBA"/>
</dbReference>
<evidence type="ECO:0000313" key="1">
    <source>
        <dbReference type="EMBL" id="MBN8661913.1"/>
    </source>
</evidence>
<dbReference type="PANTHER" id="PTHR20883">
    <property type="entry name" value="PHYTANOYL-COA DIOXYGENASE DOMAIN CONTAINING 1"/>
    <property type="match status" value="1"/>
</dbReference>
<dbReference type="PANTHER" id="PTHR20883:SF51">
    <property type="entry name" value="PHYTANOYL-COA HYDROXYLASE"/>
    <property type="match status" value="1"/>
</dbReference>